<evidence type="ECO:0000256" key="1">
    <source>
        <dbReference type="ARBA" id="ARBA00004141"/>
    </source>
</evidence>
<keyword evidence="6" id="KW-0472">Membrane</keyword>
<dbReference type="InterPro" id="IPR000008">
    <property type="entry name" value="C2_dom"/>
</dbReference>
<proteinExistence type="inferred from homology"/>
<dbReference type="InterPro" id="IPR035892">
    <property type="entry name" value="C2_domain_sf"/>
</dbReference>
<dbReference type="InterPro" id="IPR047255">
    <property type="entry name" value="C2D_MCTP_PRT_plant"/>
</dbReference>
<dbReference type="Gene3D" id="2.60.40.150">
    <property type="entry name" value="C2 domain"/>
    <property type="match status" value="3"/>
</dbReference>
<dbReference type="CDD" id="cd08379">
    <property type="entry name" value="C2D_MCTP_PRT_plant"/>
    <property type="match status" value="1"/>
</dbReference>
<dbReference type="PROSITE" id="PS50004">
    <property type="entry name" value="C2"/>
    <property type="match status" value="3"/>
</dbReference>
<keyword evidence="9" id="KW-1185">Reference proteome</keyword>
<dbReference type="PANTHER" id="PTHR31425:SF38">
    <property type="entry name" value="C2 DOMAIN-CONTAINING PROTEIN"/>
    <property type="match status" value="1"/>
</dbReference>
<organism evidence="8 9">
    <name type="scientific">Solanum commersonii</name>
    <name type="common">Commerson's wild potato</name>
    <name type="synonym">Commerson's nightshade</name>
    <dbReference type="NCBI Taxonomy" id="4109"/>
    <lineage>
        <taxon>Eukaryota</taxon>
        <taxon>Viridiplantae</taxon>
        <taxon>Streptophyta</taxon>
        <taxon>Embryophyta</taxon>
        <taxon>Tracheophyta</taxon>
        <taxon>Spermatophyta</taxon>
        <taxon>Magnoliopsida</taxon>
        <taxon>eudicotyledons</taxon>
        <taxon>Gunneridae</taxon>
        <taxon>Pentapetalae</taxon>
        <taxon>asterids</taxon>
        <taxon>lamiids</taxon>
        <taxon>Solanales</taxon>
        <taxon>Solanaceae</taxon>
        <taxon>Solanoideae</taxon>
        <taxon>Solaneae</taxon>
        <taxon>Solanum</taxon>
    </lineage>
</organism>
<evidence type="ECO:0000313" key="9">
    <source>
        <dbReference type="Proteomes" id="UP000824120"/>
    </source>
</evidence>
<dbReference type="PANTHER" id="PTHR31425">
    <property type="entry name" value="PHOSPHORIBOSYLANTHRANILATE TRANSFERASE ISOFORM 1"/>
    <property type="match status" value="1"/>
</dbReference>
<dbReference type="SUPFAM" id="SSF49562">
    <property type="entry name" value="C2 domain (Calcium/lipid-binding domain, CaLB)"/>
    <property type="match status" value="3"/>
</dbReference>
<dbReference type="FunFam" id="2.60.40.150:FF:000119">
    <property type="entry name" value="C2 domain-containing protein"/>
    <property type="match status" value="1"/>
</dbReference>
<dbReference type="FunFam" id="2.60.40.150:FF:000128">
    <property type="entry name" value="C2 domain-containing protein"/>
    <property type="match status" value="1"/>
</dbReference>
<dbReference type="InterPro" id="IPR047259">
    <property type="entry name" value="QUIRKY-like"/>
</dbReference>
<gene>
    <name evidence="8" type="ORF">H5410_054013</name>
</gene>
<dbReference type="FunFam" id="2.60.40.150:FF:000090">
    <property type="entry name" value="C2 domain-containing protein"/>
    <property type="match status" value="1"/>
</dbReference>
<dbReference type="InterPro" id="IPR047258">
    <property type="entry name" value="C2C_MCTP_PRT_plant"/>
</dbReference>
<keyword evidence="3" id="KW-0812">Transmembrane</keyword>
<evidence type="ECO:0000259" key="7">
    <source>
        <dbReference type="PROSITE" id="PS50004"/>
    </source>
</evidence>
<evidence type="ECO:0000256" key="2">
    <source>
        <dbReference type="ARBA" id="ARBA00007923"/>
    </source>
</evidence>
<comment type="subcellular location">
    <subcellularLocation>
        <location evidence="1">Membrane</location>
        <topology evidence="1">Multi-pass membrane protein</topology>
    </subcellularLocation>
</comment>
<feature type="domain" description="C2" evidence="7">
    <location>
        <begin position="346"/>
        <end position="472"/>
    </location>
</feature>
<dbReference type="Pfam" id="PF00168">
    <property type="entry name" value="C2"/>
    <property type="match status" value="3"/>
</dbReference>
<comment type="caution">
    <text evidence="8">The sequence shown here is derived from an EMBL/GenBank/DDBJ whole genome shotgun (WGS) entry which is preliminary data.</text>
</comment>
<dbReference type="CDD" id="cd04019">
    <property type="entry name" value="C2C_MCTP_PRT_plant"/>
    <property type="match status" value="1"/>
</dbReference>
<dbReference type="EMBL" id="JACXVP010000010">
    <property type="protein sequence ID" value="KAG5583386.1"/>
    <property type="molecule type" value="Genomic_DNA"/>
</dbReference>
<dbReference type="OrthoDB" id="67700at2759"/>
<feature type="domain" description="C2" evidence="7">
    <location>
        <begin position="22"/>
        <end position="142"/>
    </location>
</feature>
<keyword evidence="5" id="KW-1133">Transmembrane helix</keyword>
<evidence type="ECO:0000256" key="4">
    <source>
        <dbReference type="ARBA" id="ARBA00022737"/>
    </source>
</evidence>
<dbReference type="InterPro" id="IPR047257">
    <property type="entry name" value="C2B_MCTP_PRT_plant"/>
</dbReference>
<evidence type="ECO:0000313" key="8">
    <source>
        <dbReference type="EMBL" id="KAG5583386.1"/>
    </source>
</evidence>
<dbReference type="CDD" id="cd08378">
    <property type="entry name" value="C2B_MCTP_PRT_plant"/>
    <property type="match status" value="1"/>
</dbReference>
<comment type="similarity">
    <text evidence="2">Belongs to the MCTP family.</text>
</comment>
<dbReference type="SMART" id="SM00239">
    <property type="entry name" value="C2"/>
    <property type="match status" value="3"/>
</dbReference>
<evidence type="ECO:0000256" key="5">
    <source>
        <dbReference type="ARBA" id="ARBA00022989"/>
    </source>
</evidence>
<keyword evidence="4" id="KW-0677">Repeat</keyword>
<evidence type="ECO:0000256" key="3">
    <source>
        <dbReference type="ARBA" id="ARBA00022692"/>
    </source>
</evidence>
<dbReference type="Proteomes" id="UP000824120">
    <property type="component" value="Chromosome 10"/>
</dbReference>
<feature type="domain" description="C2" evidence="7">
    <location>
        <begin position="181"/>
        <end position="305"/>
    </location>
</feature>
<name>A0A9J5X678_SOLCO</name>
<sequence>MQRPPQEDFLLKETKPHLGGGKVMGDKLTSTYDLVEQMQYLYVRVVKAKDLPGKDVTGSLDPYVEVRLGNYKGTTRHFEKQSNPEWSQVFAFSKDRIQASVLEVNVKDKDFIKDDFVGCVMFDLNDIPKRVPPDSPLAPQWYRLEDRHGNKVKGELMLAVWMGTQADEAFPESWHSDSAAVTGADALATIRSKVYLSPKLWYLRVNVIEAQDLIPGDRSRFPEVYVKAILGNQVLRTRVSMSKTINPMWNEDLMFVAAEPFEEPLILSVEDRVAPNKDEVLGRCAIPLQYIDRRLDHRLINSKWYNLEKHIIVEGEKKKEIKFASRIHMRLYLEGGYHVLDESTHYSSDLRPTAKQLWKSSIGVLELGILNAHGILPMKAKDGRATTDAYCVAKYGQKWVRTRTIIDSFAPKWNEQYTWEVFDPCTVINIGVFDNCHLQGGDKSGGAKDSRIGKVRIRLSTLETGRVYTHSYPLLVLHPTG</sequence>
<dbReference type="GO" id="GO:0016020">
    <property type="term" value="C:membrane"/>
    <property type="evidence" value="ECO:0007669"/>
    <property type="project" value="UniProtKB-SubCell"/>
</dbReference>
<accession>A0A9J5X678</accession>
<evidence type="ECO:0000256" key="6">
    <source>
        <dbReference type="ARBA" id="ARBA00023136"/>
    </source>
</evidence>
<dbReference type="AlphaFoldDB" id="A0A9J5X678"/>
<reference evidence="8 9" key="1">
    <citation type="submission" date="2020-09" db="EMBL/GenBank/DDBJ databases">
        <title>De no assembly of potato wild relative species, Solanum commersonii.</title>
        <authorList>
            <person name="Cho K."/>
        </authorList>
    </citation>
    <scope>NUCLEOTIDE SEQUENCE [LARGE SCALE GENOMIC DNA]</scope>
    <source>
        <strain evidence="8">LZ3.2</strain>
        <tissue evidence="8">Leaf</tissue>
    </source>
</reference>
<protein>
    <recommendedName>
        <fullName evidence="7">C2 domain-containing protein</fullName>
    </recommendedName>
</protein>